<dbReference type="AlphaFoldDB" id="A0A2R4CG33"/>
<evidence type="ECO:0000256" key="3">
    <source>
        <dbReference type="ARBA" id="ARBA00022553"/>
    </source>
</evidence>
<proteinExistence type="inferred from homology"/>
<dbReference type="GO" id="GO:0005737">
    <property type="term" value="C:cytoplasm"/>
    <property type="evidence" value="ECO:0007669"/>
    <property type="project" value="UniProtKB-SubCell"/>
</dbReference>
<dbReference type="PANTHER" id="PTHR42872:SF6">
    <property type="entry name" value="PROTEIN-GLUTAMATE METHYLESTERASE_PROTEIN-GLUTAMINE GLUTAMINASE"/>
    <property type="match status" value="1"/>
</dbReference>
<evidence type="ECO:0000256" key="4">
    <source>
        <dbReference type="ARBA" id="ARBA00022801"/>
    </source>
</evidence>
<dbReference type="InterPro" id="IPR000673">
    <property type="entry name" value="Sig_transdc_resp-reg_Me-estase"/>
</dbReference>
<evidence type="ECO:0000256" key="2">
    <source>
        <dbReference type="ARBA" id="ARBA00022500"/>
    </source>
</evidence>
<evidence type="ECO:0000256" key="1">
    <source>
        <dbReference type="ARBA" id="ARBA00022490"/>
    </source>
</evidence>
<dbReference type="GO" id="GO:0050568">
    <property type="term" value="F:protein-glutamine glutaminase activity"/>
    <property type="evidence" value="ECO:0007669"/>
    <property type="project" value="UniProtKB-UniRule"/>
</dbReference>
<name>A0A2R4CG33_9BURK</name>
<dbReference type="SUPFAM" id="SSF52172">
    <property type="entry name" value="CheY-like"/>
    <property type="match status" value="1"/>
</dbReference>
<evidence type="ECO:0000313" key="11">
    <source>
        <dbReference type="EMBL" id="AVR98631.1"/>
    </source>
</evidence>
<dbReference type="EC" id="3.1.1.61" evidence="6"/>
<dbReference type="SMART" id="SM00448">
    <property type="entry name" value="REC"/>
    <property type="match status" value="1"/>
</dbReference>
<dbReference type="GO" id="GO:0006935">
    <property type="term" value="P:chemotaxis"/>
    <property type="evidence" value="ECO:0007669"/>
    <property type="project" value="UniProtKB-UniRule"/>
</dbReference>
<keyword evidence="2 6" id="KW-0145">Chemotaxis</keyword>
<organism evidence="11 12">
    <name type="scientific">Pseudoduganella armeniaca</name>
    <dbReference type="NCBI Taxonomy" id="2072590"/>
    <lineage>
        <taxon>Bacteria</taxon>
        <taxon>Pseudomonadati</taxon>
        <taxon>Pseudomonadota</taxon>
        <taxon>Betaproteobacteria</taxon>
        <taxon>Burkholderiales</taxon>
        <taxon>Oxalobacteraceae</taxon>
        <taxon>Telluria group</taxon>
        <taxon>Pseudoduganella</taxon>
    </lineage>
</organism>
<dbReference type="HAMAP" id="MF_00099">
    <property type="entry name" value="CheB_chemtxs"/>
    <property type="match status" value="1"/>
</dbReference>
<comment type="function">
    <text evidence="6">Involved in chemotaxis. Part of a chemotaxis signal transduction system that modulates chemotaxis in response to various stimuli. Catalyzes the demethylation of specific methylglutamate residues introduced into the chemoreceptors (methyl-accepting chemotaxis proteins or MCP) by CheR. Also mediates the irreversible deamidation of specific glutamine residues to glutamic acid.</text>
</comment>
<gene>
    <name evidence="6" type="primary">cheB</name>
    <name evidence="11" type="ORF">C9I28_25605</name>
</gene>
<dbReference type="EMBL" id="CP028324">
    <property type="protein sequence ID" value="AVR98631.1"/>
    <property type="molecule type" value="Genomic_DNA"/>
</dbReference>
<reference evidence="11 12" key="1">
    <citation type="submission" date="2018-03" db="EMBL/GenBank/DDBJ databases">
        <title>Massilia armeniaca sp. nov., isolated from desert soil.</title>
        <authorList>
            <person name="Huang H."/>
            <person name="Ren M."/>
        </authorList>
    </citation>
    <scope>NUCLEOTIDE SEQUENCE [LARGE SCALE GENOMIC DNA]</scope>
    <source>
        <strain evidence="11 12">ZMN-3</strain>
    </source>
</reference>
<feature type="modified residue" description="4-aspartylphosphate" evidence="6 8">
    <location>
        <position position="52"/>
    </location>
</feature>
<comment type="domain">
    <text evidence="6">Contains a C-terminal catalytic domain, and an N-terminal region which modulates catalytic activity.</text>
</comment>
<dbReference type="InterPro" id="IPR008248">
    <property type="entry name" value="CheB-like"/>
</dbReference>
<feature type="active site" evidence="6 7">
    <location>
        <position position="200"/>
    </location>
</feature>
<keyword evidence="3 6" id="KW-0597">Phosphoprotein</keyword>
<dbReference type="SUPFAM" id="SSF52738">
    <property type="entry name" value="Methylesterase CheB, C-terminal domain"/>
    <property type="match status" value="1"/>
</dbReference>
<dbReference type="GO" id="GO:0000156">
    <property type="term" value="F:phosphorelay response regulator activity"/>
    <property type="evidence" value="ECO:0007669"/>
    <property type="project" value="InterPro"/>
</dbReference>
<dbReference type="InterPro" id="IPR001789">
    <property type="entry name" value="Sig_transdc_resp-reg_receiver"/>
</dbReference>
<comment type="subcellular location">
    <subcellularLocation>
        <location evidence="6">Cytoplasm</location>
    </subcellularLocation>
</comment>
<comment type="similarity">
    <text evidence="6">Belongs to the CheB family.</text>
</comment>
<dbReference type="PANTHER" id="PTHR42872">
    <property type="entry name" value="PROTEIN-GLUTAMATE METHYLESTERASE/PROTEIN-GLUTAMINE GLUTAMINASE"/>
    <property type="match status" value="1"/>
</dbReference>
<dbReference type="RefSeq" id="WP_107143964.1">
    <property type="nucleotide sequence ID" value="NZ_CP028324.1"/>
</dbReference>
<evidence type="ECO:0000256" key="8">
    <source>
        <dbReference type="PROSITE-ProRule" id="PRU00169"/>
    </source>
</evidence>
<keyword evidence="1 6" id="KW-0963">Cytoplasm</keyword>
<evidence type="ECO:0000313" key="12">
    <source>
        <dbReference type="Proteomes" id="UP000240505"/>
    </source>
</evidence>
<dbReference type="Gene3D" id="3.40.50.180">
    <property type="entry name" value="Methylesterase CheB, C-terminal domain"/>
    <property type="match status" value="1"/>
</dbReference>
<dbReference type="PIRSF" id="PIRSF000876">
    <property type="entry name" value="RR_chemtxs_CheB"/>
    <property type="match status" value="1"/>
</dbReference>
<dbReference type="InterPro" id="IPR011006">
    <property type="entry name" value="CheY-like_superfamily"/>
</dbReference>
<dbReference type="CDD" id="cd17541">
    <property type="entry name" value="REC_CheB-like"/>
    <property type="match status" value="1"/>
</dbReference>
<dbReference type="GO" id="GO:0008984">
    <property type="term" value="F:protein-glutamate methylesterase activity"/>
    <property type="evidence" value="ECO:0007669"/>
    <property type="project" value="UniProtKB-UniRule"/>
</dbReference>
<evidence type="ECO:0000256" key="6">
    <source>
        <dbReference type="HAMAP-Rule" id="MF_00099"/>
    </source>
</evidence>
<dbReference type="OrthoDB" id="9793421at2"/>
<comment type="PTM">
    <text evidence="6">Phosphorylated by CheA. Phosphorylation of the N-terminal regulatory domain activates the methylesterase activity.</text>
</comment>
<feature type="domain" description="Response regulatory" evidence="9">
    <location>
        <begin position="2"/>
        <end position="118"/>
    </location>
</feature>
<comment type="catalytic activity">
    <reaction evidence="6">
        <text>L-glutaminyl-[protein] + H2O = L-glutamyl-[protein] + NH4(+)</text>
        <dbReference type="Rhea" id="RHEA:16441"/>
        <dbReference type="Rhea" id="RHEA-COMP:10207"/>
        <dbReference type="Rhea" id="RHEA-COMP:10208"/>
        <dbReference type="ChEBI" id="CHEBI:15377"/>
        <dbReference type="ChEBI" id="CHEBI:28938"/>
        <dbReference type="ChEBI" id="CHEBI:29973"/>
        <dbReference type="ChEBI" id="CHEBI:30011"/>
        <dbReference type="EC" id="3.5.1.44"/>
    </reaction>
</comment>
<accession>A0A2R4CG33</accession>
<dbReference type="Pfam" id="PF01339">
    <property type="entry name" value="CheB_methylest"/>
    <property type="match status" value="1"/>
</dbReference>
<keyword evidence="4 6" id="KW-0378">Hydrolase</keyword>
<dbReference type="KEGG" id="masz:C9I28_25605"/>
<dbReference type="EC" id="3.5.1.44" evidence="6"/>
<comment type="catalytic activity">
    <reaction evidence="5 6">
        <text>[protein]-L-glutamate 5-O-methyl ester + H2O = L-glutamyl-[protein] + methanol + H(+)</text>
        <dbReference type="Rhea" id="RHEA:23236"/>
        <dbReference type="Rhea" id="RHEA-COMP:10208"/>
        <dbReference type="Rhea" id="RHEA-COMP:10311"/>
        <dbReference type="ChEBI" id="CHEBI:15377"/>
        <dbReference type="ChEBI" id="CHEBI:15378"/>
        <dbReference type="ChEBI" id="CHEBI:17790"/>
        <dbReference type="ChEBI" id="CHEBI:29973"/>
        <dbReference type="ChEBI" id="CHEBI:82795"/>
        <dbReference type="EC" id="3.1.1.61"/>
    </reaction>
</comment>
<dbReference type="Gene3D" id="3.40.50.2300">
    <property type="match status" value="1"/>
</dbReference>
<dbReference type="Proteomes" id="UP000240505">
    <property type="component" value="Chromosome"/>
</dbReference>
<keyword evidence="12" id="KW-1185">Reference proteome</keyword>
<dbReference type="PROSITE" id="PS50110">
    <property type="entry name" value="RESPONSE_REGULATORY"/>
    <property type="match status" value="1"/>
</dbReference>
<evidence type="ECO:0000259" key="10">
    <source>
        <dbReference type="PROSITE" id="PS50122"/>
    </source>
</evidence>
<evidence type="ECO:0000256" key="5">
    <source>
        <dbReference type="ARBA" id="ARBA00048267"/>
    </source>
</evidence>
<dbReference type="CDD" id="cd16432">
    <property type="entry name" value="CheB_Rec"/>
    <property type="match status" value="1"/>
</dbReference>
<feature type="active site" evidence="6 7">
    <location>
        <position position="297"/>
    </location>
</feature>
<feature type="domain" description="CheB-type methylesterase" evidence="10">
    <location>
        <begin position="161"/>
        <end position="354"/>
    </location>
</feature>
<feature type="active site" evidence="6 7">
    <location>
        <position position="173"/>
    </location>
</feature>
<dbReference type="InterPro" id="IPR035909">
    <property type="entry name" value="CheB_C"/>
</dbReference>
<dbReference type="PROSITE" id="PS50122">
    <property type="entry name" value="CHEB"/>
    <property type="match status" value="1"/>
</dbReference>
<sequence>MKLLIVDDSALMRRQLAALFEQAGGFEVRLARNGREAVAENQAFEPDVVTLDINMPEMDGLTALSQMMVERPVPVVMLSSLTEKGALATFEALHLGAVDYVAKPGGTISTSLDEIGRQLVAKVRGAARARPRAAVAPVAKAPPAPIREARPAQAPVARPAAPAGDGVVLVGVSTGGPRTLESILPQLPATFPWPVVVAQHMPASFTLPFANRMDGLCQLKVVEANRPLPLEAGTIYICKGGADGQIVSRMGRPVLQPRPEHREHLWHPSVELLGRSALEHYAPAAVVAVMLTGMGHDGADAFAEIARRGGRTVAESEESAVVFGMPAELIRRGGAQQVLPAQQIAAQLLAWAGC</sequence>
<protein>
    <recommendedName>
        <fullName evidence="6">Protein-glutamate methylesterase/protein-glutamine glutaminase</fullName>
        <ecNumber evidence="6">3.1.1.61</ecNumber>
        <ecNumber evidence="6">3.5.1.44</ecNumber>
    </recommendedName>
</protein>
<evidence type="ECO:0000259" key="9">
    <source>
        <dbReference type="PROSITE" id="PS50110"/>
    </source>
</evidence>
<evidence type="ECO:0000256" key="7">
    <source>
        <dbReference type="PROSITE-ProRule" id="PRU00050"/>
    </source>
</evidence>
<dbReference type="Pfam" id="PF00072">
    <property type="entry name" value="Response_reg"/>
    <property type="match status" value="1"/>
</dbReference>
<dbReference type="NCBIfam" id="NF001965">
    <property type="entry name" value="PRK00742.1"/>
    <property type="match status" value="1"/>
</dbReference>